<proteinExistence type="predicted"/>
<protein>
    <recommendedName>
        <fullName evidence="3">Galactose oxidase</fullName>
    </recommendedName>
</protein>
<dbReference type="InterPro" id="IPR015915">
    <property type="entry name" value="Kelch-typ_b-propeller"/>
</dbReference>
<dbReference type="EMBL" id="PDUD01000046">
    <property type="protein sequence ID" value="PHN02004.1"/>
    <property type="molecule type" value="Genomic_DNA"/>
</dbReference>
<comment type="caution">
    <text evidence="1">The sequence shown here is derived from an EMBL/GenBank/DDBJ whole genome shotgun (WGS) entry which is preliminary data.</text>
</comment>
<evidence type="ECO:0000313" key="1">
    <source>
        <dbReference type="EMBL" id="PHN02004.1"/>
    </source>
</evidence>
<dbReference type="AlphaFoldDB" id="A0A2D0N0F9"/>
<sequence>MVNCFLINRVALIWILGQLLFSCEQEFAELDFVNAELLAIEKTGINAARFQIGITGIDGVLAPENLPTEFGLVWSTDNLEPTLADNKETINMPLANGVDYSVDLTDLLITASYYCRAFVKVGSREVYSETRTLSFGEDFQIKLLPDRVAITNDQAEVSAVLIINREDTLEDHGFVFCPSETFPGLTDPDKVKSKGQTDRDGEFSATLDSLDFNTDYHLWAYAVLNGEVIISEPIIFSTIGGWRKFAIIDNQEFKDPVGESFGAEAIILMGCGLTACSFVEAADFKTIWTFNPGTDQGATILPSSVPMMAPLARVGSVSFKLNGKFYFGLGQIEDQMQADFWSYDPGNGMWMREQPFPGILRKDAFGVSLDGKGYIGTGCRDLTRECIDGWLDDVWSYDPIAGAWDSIGVLPLYANNQSINRGRTNAVAFVVNDRLFAGFGYTGLDLNDLWEFDPNQENWARRGSFDVQDSGQGIVTVPIGSSVFLGLSEDLSSDAWYELSIPATANDSFGFEQRQSLPNDPVFPTAADFVFEINGRVYMVGTNNAYNSTDIWEYVPAAQ</sequence>
<dbReference type="SUPFAM" id="SSF117281">
    <property type="entry name" value="Kelch motif"/>
    <property type="match status" value="1"/>
</dbReference>
<dbReference type="Proteomes" id="UP000223913">
    <property type="component" value="Unassembled WGS sequence"/>
</dbReference>
<reference evidence="1 2" key="1">
    <citation type="submission" date="2017-10" db="EMBL/GenBank/DDBJ databases">
        <title>The draft genome sequence of Lewinella nigricans NBRC 102662.</title>
        <authorList>
            <person name="Wang K."/>
        </authorList>
    </citation>
    <scope>NUCLEOTIDE SEQUENCE [LARGE SCALE GENOMIC DNA]</scope>
    <source>
        <strain evidence="1 2">NBRC 102662</strain>
    </source>
</reference>
<organism evidence="1 2">
    <name type="scientific">Flavilitoribacter nigricans (strain ATCC 23147 / DSM 23189 / NBRC 102662 / NCIMB 1420 / SS-2)</name>
    <name type="common">Lewinella nigricans</name>
    <dbReference type="NCBI Taxonomy" id="1122177"/>
    <lineage>
        <taxon>Bacteria</taxon>
        <taxon>Pseudomonadati</taxon>
        <taxon>Bacteroidota</taxon>
        <taxon>Saprospiria</taxon>
        <taxon>Saprospirales</taxon>
        <taxon>Lewinellaceae</taxon>
        <taxon>Flavilitoribacter</taxon>
    </lineage>
</organism>
<evidence type="ECO:0008006" key="3">
    <source>
        <dbReference type="Google" id="ProtNLM"/>
    </source>
</evidence>
<keyword evidence="2" id="KW-1185">Reference proteome</keyword>
<accession>A0A2D0N0F9</accession>
<name>A0A2D0N0F9_FLAN2</name>
<gene>
    <name evidence="1" type="ORF">CRP01_34425</name>
</gene>
<dbReference type="Gene3D" id="2.120.10.80">
    <property type="entry name" value="Kelch-type beta propeller"/>
    <property type="match status" value="1"/>
</dbReference>
<evidence type="ECO:0000313" key="2">
    <source>
        <dbReference type="Proteomes" id="UP000223913"/>
    </source>
</evidence>